<dbReference type="InterPro" id="IPR008906">
    <property type="entry name" value="HATC_C_dom"/>
</dbReference>
<dbReference type="EMBL" id="VUJU01009673">
    <property type="protein sequence ID" value="KAF0718472.1"/>
    <property type="molecule type" value="Genomic_DNA"/>
</dbReference>
<dbReference type="GO" id="GO:0046983">
    <property type="term" value="F:protein dimerization activity"/>
    <property type="evidence" value="ECO:0007669"/>
    <property type="project" value="InterPro"/>
</dbReference>
<evidence type="ECO:0000259" key="6">
    <source>
        <dbReference type="Pfam" id="PF05699"/>
    </source>
</evidence>
<evidence type="ECO:0000256" key="1">
    <source>
        <dbReference type="ARBA" id="ARBA00004123"/>
    </source>
</evidence>
<keyword evidence="8" id="KW-1185">Reference proteome</keyword>
<reference evidence="7 8" key="1">
    <citation type="submission" date="2019-08" db="EMBL/GenBank/DDBJ databases">
        <title>Whole genome of Aphis craccivora.</title>
        <authorList>
            <person name="Voronova N.V."/>
            <person name="Shulinski R.S."/>
            <person name="Bandarenka Y.V."/>
            <person name="Zhorov D.G."/>
            <person name="Warner D."/>
        </authorList>
    </citation>
    <scope>NUCLEOTIDE SEQUENCE [LARGE SCALE GENOMIC DNA]</scope>
    <source>
        <strain evidence="7">180601</strain>
        <tissue evidence="7">Whole Body</tissue>
    </source>
</reference>
<evidence type="ECO:0000256" key="3">
    <source>
        <dbReference type="ARBA" id="ARBA00022771"/>
    </source>
</evidence>
<dbReference type="OrthoDB" id="6618960at2759"/>
<organism evidence="7 8">
    <name type="scientific">Aphis craccivora</name>
    <name type="common">Cowpea aphid</name>
    <dbReference type="NCBI Taxonomy" id="307492"/>
    <lineage>
        <taxon>Eukaryota</taxon>
        <taxon>Metazoa</taxon>
        <taxon>Ecdysozoa</taxon>
        <taxon>Arthropoda</taxon>
        <taxon>Hexapoda</taxon>
        <taxon>Insecta</taxon>
        <taxon>Pterygota</taxon>
        <taxon>Neoptera</taxon>
        <taxon>Paraneoptera</taxon>
        <taxon>Hemiptera</taxon>
        <taxon>Sternorrhyncha</taxon>
        <taxon>Aphidomorpha</taxon>
        <taxon>Aphidoidea</taxon>
        <taxon>Aphididae</taxon>
        <taxon>Aphidini</taxon>
        <taxon>Aphis</taxon>
        <taxon>Aphis</taxon>
    </lineage>
</organism>
<keyword evidence="3" id="KW-0863">Zinc-finger</keyword>
<keyword evidence="2" id="KW-0479">Metal-binding</keyword>
<proteinExistence type="predicted"/>
<keyword evidence="5" id="KW-0539">Nucleus</keyword>
<dbReference type="Pfam" id="PF05699">
    <property type="entry name" value="Dimer_Tnp_hAT"/>
    <property type="match status" value="1"/>
</dbReference>
<feature type="domain" description="HAT C-terminal dimerisation" evidence="6">
    <location>
        <begin position="429"/>
        <end position="496"/>
    </location>
</feature>
<evidence type="ECO:0000256" key="5">
    <source>
        <dbReference type="ARBA" id="ARBA00023242"/>
    </source>
</evidence>
<dbReference type="PANTHER" id="PTHR46481">
    <property type="entry name" value="ZINC FINGER BED DOMAIN-CONTAINING PROTEIN 4"/>
    <property type="match status" value="1"/>
</dbReference>
<keyword evidence="4" id="KW-0862">Zinc</keyword>
<comment type="caution">
    <text evidence="7">The sequence shown here is derived from an EMBL/GenBank/DDBJ whole genome shotgun (WGS) entry which is preliminary data.</text>
</comment>
<evidence type="ECO:0000256" key="4">
    <source>
        <dbReference type="ARBA" id="ARBA00022833"/>
    </source>
</evidence>
<sequence>MHNFSVSNSIISEITDDVKNKLISLKIDCVKRHFRSIMGVNIQYIKYGKVCLATLAMRELLDVLKAFNIRKEQIYTITCDNASNMVKLARIMNEECEVVPNDEEIIVTNPNENNDDSDFYVEYENQDGTPLSVDDIENELFNDQFVNTENTNEEVEDFQDSVIAAIEPKSITSCIRCSVHSLQLCVLVGLKNAPITNCINEVRKIVKKLRTPKYAAWLKRKNLKYAIIDIETRWNSLYNMLYRLLELKEFCKLHEETNSDLKLNNCEWDSIQSIVNALNPVKIATVALQRQDLNLGDLWDMTIKTAMEKEIQEKYLRNGTFLAAIFLDPRYQALLTSNQKSDAINRLIVTWETMLLLNGADLISESSDMLFDDTVNTCAIDNNLESEDPFEEFLSSQSSVLSQLSTTSNPAEAISTVLNSFNNVQRISHTTKIIEYWETQKELSPELYQLASVALAVPATQVSVERSFSGLKFIVSDLRASLDPDVLEAIMIIRCNLKKTIKYYFVNVIVE</sequence>
<dbReference type="AlphaFoldDB" id="A0A6G0W1C8"/>
<dbReference type="InterPro" id="IPR052035">
    <property type="entry name" value="ZnF_BED_domain_contain"/>
</dbReference>
<protein>
    <recommendedName>
        <fullName evidence="6">HAT C-terminal dimerisation domain-containing protein</fullName>
    </recommendedName>
</protein>
<evidence type="ECO:0000313" key="7">
    <source>
        <dbReference type="EMBL" id="KAF0718472.1"/>
    </source>
</evidence>
<dbReference type="GO" id="GO:0005634">
    <property type="term" value="C:nucleus"/>
    <property type="evidence" value="ECO:0007669"/>
    <property type="project" value="UniProtKB-SubCell"/>
</dbReference>
<dbReference type="SUPFAM" id="SSF53098">
    <property type="entry name" value="Ribonuclease H-like"/>
    <property type="match status" value="1"/>
</dbReference>
<accession>A0A6G0W1C8</accession>
<evidence type="ECO:0000256" key="2">
    <source>
        <dbReference type="ARBA" id="ARBA00022723"/>
    </source>
</evidence>
<dbReference type="PANTHER" id="PTHR46481:SF10">
    <property type="entry name" value="ZINC FINGER BED DOMAIN-CONTAINING PROTEIN 39"/>
    <property type="match status" value="1"/>
</dbReference>
<gene>
    <name evidence="7" type="ORF">FWK35_00024860</name>
</gene>
<dbReference type="Proteomes" id="UP000478052">
    <property type="component" value="Unassembled WGS sequence"/>
</dbReference>
<dbReference type="GO" id="GO:0008270">
    <property type="term" value="F:zinc ion binding"/>
    <property type="evidence" value="ECO:0007669"/>
    <property type="project" value="UniProtKB-KW"/>
</dbReference>
<comment type="subcellular location">
    <subcellularLocation>
        <location evidence="1">Nucleus</location>
    </subcellularLocation>
</comment>
<dbReference type="InterPro" id="IPR012337">
    <property type="entry name" value="RNaseH-like_sf"/>
</dbReference>
<evidence type="ECO:0000313" key="8">
    <source>
        <dbReference type="Proteomes" id="UP000478052"/>
    </source>
</evidence>
<name>A0A6G0W1C8_APHCR</name>